<dbReference type="EMBL" id="QFZK01000009">
    <property type="protein sequence ID" value="RFO96201.1"/>
    <property type="molecule type" value="Genomic_DNA"/>
</dbReference>
<dbReference type="Proteomes" id="UP000260665">
    <property type="component" value="Unassembled WGS sequence"/>
</dbReference>
<dbReference type="InterPro" id="IPR025870">
    <property type="entry name" value="Glyoxalase-like_dom"/>
</dbReference>
<evidence type="ECO:0000313" key="3">
    <source>
        <dbReference type="Proteomes" id="UP000260665"/>
    </source>
</evidence>
<gene>
    <name evidence="2" type="ORF">DIC66_14480</name>
</gene>
<dbReference type="AlphaFoldDB" id="A0A3E1RAF0"/>
<proteinExistence type="predicted"/>
<accession>A0A3E1RAF0</accession>
<keyword evidence="3" id="KW-1185">Reference proteome</keyword>
<feature type="domain" description="Glyoxalase-like" evidence="1">
    <location>
        <begin position="5"/>
        <end position="108"/>
    </location>
</feature>
<dbReference type="Gene3D" id="3.10.180.10">
    <property type="entry name" value="2,3-Dihydroxybiphenyl 1,2-Dioxygenase, domain 1"/>
    <property type="match status" value="1"/>
</dbReference>
<reference evidence="2 3" key="1">
    <citation type="submission" date="2018-05" db="EMBL/GenBank/DDBJ databases">
        <title>Rhodoferax soyangensis sp.nov., isolated from an oligotrophic freshwater lake.</title>
        <authorList>
            <person name="Park M."/>
        </authorList>
    </citation>
    <scope>NUCLEOTIDE SEQUENCE [LARGE SCALE GENOMIC DNA]</scope>
    <source>
        <strain evidence="2 3">IMCC26218</strain>
    </source>
</reference>
<dbReference type="InterPro" id="IPR029068">
    <property type="entry name" value="Glyas_Bleomycin-R_OHBP_Dase"/>
</dbReference>
<dbReference type="RefSeq" id="WP_117178425.1">
    <property type="nucleotide sequence ID" value="NZ_QFZK01000009.1"/>
</dbReference>
<protein>
    <recommendedName>
        <fullName evidence="1">Glyoxalase-like domain-containing protein</fullName>
    </recommendedName>
</protein>
<organism evidence="2 3">
    <name type="scientific">Rhodoferax lacus</name>
    <dbReference type="NCBI Taxonomy" id="2184758"/>
    <lineage>
        <taxon>Bacteria</taxon>
        <taxon>Pseudomonadati</taxon>
        <taxon>Pseudomonadota</taxon>
        <taxon>Betaproteobacteria</taxon>
        <taxon>Burkholderiales</taxon>
        <taxon>Comamonadaceae</taxon>
        <taxon>Rhodoferax</taxon>
    </lineage>
</organism>
<evidence type="ECO:0000259" key="1">
    <source>
        <dbReference type="Pfam" id="PF13468"/>
    </source>
</evidence>
<sequence>MTLCLDHIFICTAVGAPEAQALLDAGFVEGSRNVHPGQGTSNRRFFFAHGFLEFLWVHDEHEATSALTGPTRLWQRWSQRGETANPFGICFASQSVVEYPLPFASWAYEPGYLPQGKRIHFAQGAALSEPELVALGWPQPAVAAAPQPRAHRLPLGAMRSVSVGLADGDTLSAPLRAARDCGLVRVHHSPRPELVVEFESPNAIHLHFPSLALTLQGRPGDVVQG</sequence>
<evidence type="ECO:0000313" key="2">
    <source>
        <dbReference type="EMBL" id="RFO96201.1"/>
    </source>
</evidence>
<name>A0A3E1RAF0_9BURK</name>
<dbReference type="OrthoDB" id="9808993at2"/>
<comment type="caution">
    <text evidence="2">The sequence shown here is derived from an EMBL/GenBank/DDBJ whole genome shotgun (WGS) entry which is preliminary data.</text>
</comment>
<dbReference type="Pfam" id="PF13468">
    <property type="entry name" value="Glyoxalase_3"/>
    <property type="match status" value="1"/>
</dbReference>